<keyword evidence="5" id="KW-1185">Reference proteome</keyword>
<dbReference type="Proteomes" id="UP000031575">
    <property type="component" value="Unassembled WGS sequence"/>
</dbReference>
<evidence type="ECO:0000256" key="2">
    <source>
        <dbReference type="SAM" id="SignalP"/>
    </source>
</evidence>
<protein>
    <recommendedName>
        <fullName evidence="3">CREG-like beta-barrel domain-containing protein</fullName>
    </recommendedName>
</protein>
<dbReference type="AlphaFoldDB" id="A0A0C2J368"/>
<feature type="region of interest" description="Disordered" evidence="1">
    <location>
        <begin position="44"/>
        <end position="63"/>
    </location>
</feature>
<keyword evidence="2" id="KW-0732">Signal</keyword>
<dbReference type="VEuPathDB" id="FungiDB:SPBR_01907"/>
<dbReference type="InterPro" id="IPR012349">
    <property type="entry name" value="Split_barrel_FMN-bd"/>
</dbReference>
<organism evidence="4 5">
    <name type="scientific">Sporothrix brasiliensis 5110</name>
    <dbReference type="NCBI Taxonomy" id="1398154"/>
    <lineage>
        <taxon>Eukaryota</taxon>
        <taxon>Fungi</taxon>
        <taxon>Dikarya</taxon>
        <taxon>Ascomycota</taxon>
        <taxon>Pezizomycotina</taxon>
        <taxon>Sordariomycetes</taxon>
        <taxon>Sordariomycetidae</taxon>
        <taxon>Ophiostomatales</taxon>
        <taxon>Ophiostomataceae</taxon>
        <taxon>Sporothrix</taxon>
    </lineage>
</organism>
<dbReference type="RefSeq" id="XP_040619522.1">
    <property type="nucleotide sequence ID" value="XM_040760217.1"/>
</dbReference>
<accession>A0A0C2J368</accession>
<gene>
    <name evidence="4" type="ORF">SPBR_01907</name>
</gene>
<evidence type="ECO:0000313" key="4">
    <source>
        <dbReference type="EMBL" id="KIH91512.1"/>
    </source>
</evidence>
<dbReference type="HOGENOM" id="CLU_056802_1_0_1"/>
<dbReference type="Gene3D" id="2.30.110.10">
    <property type="entry name" value="Electron Transport, Fmn-binding Protein, Chain A"/>
    <property type="match status" value="1"/>
</dbReference>
<evidence type="ECO:0000256" key="1">
    <source>
        <dbReference type="SAM" id="MobiDB-lite"/>
    </source>
</evidence>
<dbReference type="SUPFAM" id="SSF50475">
    <property type="entry name" value="FMN-binding split barrel"/>
    <property type="match status" value="1"/>
</dbReference>
<feature type="domain" description="CREG-like beta-barrel" evidence="3">
    <location>
        <begin position="68"/>
        <end position="295"/>
    </location>
</feature>
<proteinExistence type="predicted"/>
<feature type="signal peptide" evidence="2">
    <location>
        <begin position="1"/>
        <end position="17"/>
    </location>
</feature>
<dbReference type="EMBL" id="AWTV01000007">
    <property type="protein sequence ID" value="KIH91512.1"/>
    <property type="molecule type" value="Genomic_DNA"/>
</dbReference>
<dbReference type="Pfam" id="PF13883">
    <property type="entry name" value="CREG_beta-barrel"/>
    <property type="match status" value="1"/>
</dbReference>
<comment type="caution">
    <text evidence="4">The sequence shown here is derived from an EMBL/GenBank/DDBJ whole genome shotgun (WGS) entry which is preliminary data.</text>
</comment>
<dbReference type="PANTHER" id="PTHR37273:SF1">
    <property type="entry name" value="ADL397C-AP"/>
    <property type="match status" value="1"/>
</dbReference>
<evidence type="ECO:0000259" key="3">
    <source>
        <dbReference type="Pfam" id="PF13883"/>
    </source>
</evidence>
<dbReference type="InterPro" id="IPR055343">
    <property type="entry name" value="CREG_beta-barrel"/>
</dbReference>
<evidence type="ECO:0000313" key="5">
    <source>
        <dbReference type="Proteomes" id="UP000031575"/>
    </source>
</evidence>
<dbReference type="PANTHER" id="PTHR37273">
    <property type="entry name" value="CHROMOSOME 8, WHOLE GENOME SHOTGUN SEQUENCE"/>
    <property type="match status" value="1"/>
</dbReference>
<reference evidence="4 5" key="1">
    <citation type="journal article" date="2014" name="BMC Genomics">
        <title>Comparative genomics of the major fungal agents of human and animal Sporotrichosis: Sporothrix schenckii and Sporothrix brasiliensis.</title>
        <authorList>
            <person name="Teixeira M.M."/>
            <person name="de Almeida L.G."/>
            <person name="Kubitschek-Barreira P."/>
            <person name="Alves F.L."/>
            <person name="Kioshima E.S."/>
            <person name="Abadio A.K."/>
            <person name="Fernandes L."/>
            <person name="Derengowski L.S."/>
            <person name="Ferreira K.S."/>
            <person name="Souza R.C."/>
            <person name="Ruiz J.C."/>
            <person name="de Andrade N.C."/>
            <person name="Paes H.C."/>
            <person name="Nicola A.M."/>
            <person name="Albuquerque P."/>
            <person name="Gerber A.L."/>
            <person name="Martins V.P."/>
            <person name="Peconick L.D."/>
            <person name="Neto A.V."/>
            <person name="Chaucanez C.B."/>
            <person name="Silva P.A."/>
            <person name="Cunha O.L."/>
            <person name="de Oliveira F.F."/>
            <person name="dos Santos T.C."/>
            <person name="Barros A.L."/>
            <person name="Soares M.A."/>
            <person name="de Oliveira L.M."/>
            <person name="Marini M.M."/>
            <person name="Villalobos-Duno H."/>
            <person name="Cunha M.M."/>
            <person name="de Hoog S."/>
            <person name="da Silveira J.F."/>
            <person name="Henrissat B."/>
            <person name="Nino-Vega G.A."/>
            <person name="Cisalpino P.S."/>
            <person name="Mora-Montes H.M."/>
            <person name="Almeida S.R."/>
            <person name="Stajich J.E."/>
            <person name="Lopes-Bezerra L.M."/>
            <person name="Vasconcelos A.T."/>
            <person name="Felipe M.S."/>
        </authorList>
    </citation>
    <scope>NUCLEOTIDE SEQUENCE [LARGE SCALE GENOMIC DNA]</scope>
    <source>
        <strain evidence="4 5">5110</strain>
    </source>
</reference>
<name>A0A0C2J368_9PEZI</name>
<feature type="chain" id="PRO_5002151005" description="CREG-like beta-barrel domain-containing protein" evidence="2">
    <location>
        <begin position="18"/>
        <end position="323"/>
    </location>
</feature>
<sequence length="323" mass="34558">MKFWAPALLATRAAASAVIEPHLVPIDNKVNLFADNGHAKGGFLHSRHGGGNDDAAASPSHPRFTIPTSYESAVLARRILSLTPFGTISTVFPHDAAVGGSSAPPAFHTWENRPAGLGGVPVGLPEYLAACEEGNEDGSDSENAGNPTLLAISIATTFKNARAGSNVSLALQWEPPHPPSPARVSLVSGIQKLFGYGNDKDESEGVAKVKRFPPSVAALPRFSLIGYLEPITGQDAPDSALAKCFIASHPDAKYWLPGSRVHQSEWLRLVVTHVYWIGGFGDRAYIGWIPVEEWRNVSRAEYEKAQLPGEHNGWKAGAVGYEL</sequence>
<dbReference type="GeneID" id="63675138"/>
<dbReference type="OrthoDB" id="2138282at2759"/>